<protein>
    <submittedName>
        <fullName evidence="1">Uncharacterized protein</fullName>
    </submittedName>
</protein>
<dbReference type="EMBL" id="AAHCRV010000059">
    <property type="protein sequence ID" value="EBU6392259.1"/>
    <property type="molecule type" value="Genomic_DNA"/>
</dbReference>
<comment type="caution">
    <text evidence="1">The sequence shown here is derived from an EMBL/GenBank/DDBJ whole genome shotgun (WGS) entry which is preliminary data.</text>
</comment>
<accession>A0A5H8JPV4</accession>
<name>A0A5H8JPV4_SALET</name>
<sequence length="110" mass="12065">MKDKTAAERYAAAINAAMSIVNLREEIKEHLAIIHSSLTCSELLGGEYDRESVKEAFKNAEVGVIPANYVKAECVLLKARVSLHEDPGNLGRIAMGYVIDESKAKHNLPK</sequence>
<dbReference type="AlphaFoldDB" id="A0A5H8JPV4"/>
<reference evidence="1" key="1">
    <citation type="submission" date="2018-06" db="EMBL/GenBank/DDBJ databases">
        <authorList>
            <person name="Ashton P.M."/>
            <person name="Dallman T."/>
            <person name="Nair S."/>
            <person name="De Pinna E."/>
            <person name="Peters T."/>
            <person name="Grant K."/>
        </authorList>
    </citation>
    <scope>NUCLEOTIDE SEQUENCE</scope>
    <source>
        <strain evidence="1">161071</strain>
    </source>
</reference>
<gene>
    <name evidence="1" type="ORF">DRA33_19565</name>
</gene>
<evidence type="ECO:0000313" key="1">
    <source>
        <dbReference type="EMBL" id="EBU6392259.1"/>
    </source>
</evidence>
<proteinExistence type="predicted"/>
<organism evidence="1">
    <name type="scientific">Salmonella enterica subsp. enterica serovar Napoli</name>
    <dbReference type="NCBI Taxonomy" id="1151001"/>
    <lineage>
        <taxon>Bacteria</taxon>
        <taxon>Pseudomonadati</taxon>
        <taxon>Pseudomonadota</taxon>
        <taxon>Gammaproteobacteria</taxon>
        <taxon>Enterobacterales</taxon>
        <taxon>Enterobacteriaceae</taxon>
        <taxon>Salmonella</taxon>
    </lineage>
</organism>